<evidence type="ECO:0000313" key="1">
    <source>
        <dbReference type="EMBL" id="MDP1451106.1"/>
    </source>
</evidence>
<dbReference type="Proteomes" id="UP001178275">
    <property type="component" value="Unassembled WGS sequence"/>
</dbReference>
<dbReference type="RefSeq" id="WP_285847022.1">
    <property type="nucleotide sequence ID" value="NZ_JAUUTW010000006.1"/>
</dbReference>
<evidence type="ECO:0000313" key="2">
    <source>
        <dbReference type="Proteomes" id="UP001178275"/>
    </source>
</evidence>
<dbReference type="EMBL" id="JAUUTW010000006">
    <property type="protein sequence ID" value="MDP1451106.1"/>
    <property type="molecule type" value="Genomic_DNA"/>
</dbReference>
<sequence>MNKILVSGFSILLTLAMVLQFDSSVNLAVDDRPIINDLPNQH</sequence>
<comment type="caution">
    <text evidence="1">The sequence shown here is derived from an EMBL/GenBank/DDBJ whole genome shotgun (WGS) entry which is preliminary data.</text>
</comment>
<accession>A0AA90SK40</accession>
<reference evidence="1" key="1">
    <citation type="submission" date="2023-07" db="EMBL/GenBank/DDBJ databases">
        <title>Murine gut Bacillus species.</title>
        <authorList>
            <person name="Gutman E."/>
            <person name="Hashuel R."/>
            <person name="Litvak Y."/>
        </authorList>
    </citation>
    <scope>NUCLEOTIDE SEQUENCE</scope>
    <source>
        <strain evidence="1">RU293</strain>
    </source>
</reference>
<dbReference type="AlphaFoldDB" id="A0AA90SK40"/>
<proteinExistence type="predicted"/>
<protein>
    <submittedName>
        <fullName evidence="1">Uncharacterized protein</fullName>
    </submittedName>
</protein>
<name>A0AA90SK40_9BACI</name>
<gene>
    <name evidence="1" type="ORF">Q8G36_08505</name>
</gene>
<organism evidence="1 2">
    <name type="scientific">Peribacillus frigoritolerans</name>
    <dbReference type="NCBI Taxonomy" id="450367"/>
    <lineage>
        <taxon>Bacteria</taxon>
        <taxon>Bacillati</taxon>
        <taxon>Bacillota</taxon>
        <taxon>Bacilli</taxon>
        <taxon>Bacillales</taxon>
        <taxon>Bacillaceae</taxon>
        <taxon>Peribacillus</taxon>
    </lineage>
</organism>